<sequence>MQDTAVWQGWPRTIVTIVLTTGVLLGWSLPSVLGRFLPFYRVDVALHAIIVALTVLSLVFCIVFLIERSDYSRYDYYRLMIWTTVCVAVETVICFILISWLCYGNYTIVDTH</sequence>
<feature type="transmembrane region" description="Helical" evidence="1">
    <location>
        <begin position="45"/>
        <end position="67"/>
    </location>
</feature>
<protein>
    <submittedName>
        <fullName evidence="3">Uncharacterized protein</fullName>
    </submittedName>
</protein>
<feature type="transmembrane region" description="Helical" evidence="1">
    <location>
        <begin position="12"/>
        <end position="33"/>
    </location>
</feature>
<keyword evidence="2" id="KW-1185">Reference proteome</keyword>
<organism evidence="2 3">
    <name type="scientific">Acrobeloides nanus</name>
    <dbReference type="NCBI Taxonomy" id="290746"/>
    <lineage>
        <taxon>Eukaryota</taxon>
        <taxon>Metazoa</taxon>
        <taxon>Ecdysozoa</taxon>
        <taxon>Nematoda</taxon>
        <taxon>Chromadorea</taxon>
        <taxon>Rhabditida</taxon>
        <taxon>Tylenchina</taxon>
        <taxon>Cephalobomorpha</taxon>
        <taxon>Cephaloboidea</taxon>
        <taxon>Cephalobidae</taxon>
        <taxon>Acrobeloides</taxon>
    </lineage>
</organism>
<dbReference type="WBParaSite" id="ACRNAN_scaffold1518.g11211.t1">
    <property type="protein sequence ID" value="ACRNAN_scaffold1518.g11211.t1"/>
    <property type="gene ID" value="ACRNAN_scaffold1518.g11211"/>
</dbReference>
<keyword evidence="1" id="KW-0812">Transmembrane</keyword>
<proteinExistence type="predicted"/>
<keyword evidence="1" id="KW-1133">Transmembrane helix</keyword>
<evidence type="ECO:0000313" key="2">
    <source>
        <dbReference type="Proteomes" id="UP000887540"/>
    </source>
</evidence>
<reference evidence="3" key="1">
    <citation type="submission" date="2022-11" db="UniProtKB">
        <authorList>
            <consortium name="WormBaseParasite"/>
        </authorList>
    </citation>
    <scope>IDENTIFICATION</scope>
</reference>
<accession>A0A914CVE1</accession>
<feature type="transmembrane region" description="Helical" evidence="1">
    <location>
        <begin position="79"/>
        <end position="101"/>
    </location>
</feature>
<evidence type="ECO:0000256" key="1">
    <source>
        <dbReference type="SAM" id="Phobius"/>
    </source>
</evidence>
<keyword evidence="1" id="KW-0472">Membrane</keyword>
<dbReference type="AlphaFoldDB" id="A0A914CVE1"/>
<name>A0A914CVE1_9BILA</name>
<dbReference type="Proteomes" id="UP000887540">
    <property type="component" value="Unplaced"/>
</dbReference>
<evidence type="ECO:0000313" key="3">
    <source>
        <dbReference type="WBParaSite" id="ACRNAN_scaffold1518.g11211.t1"/>
    </source>
</evidence>